<proteinExistence type="predicted"/>
<reference evidence="3 4" key="1">
    <citation type="submission" date="2024-05" db="EMBL/GenBank/DDBJ databases">
        <title>Genetic variation in Jamaican populations of the coffee berry borer (Hypothenemus hampei).</title>
        <authorList>
            <person name="Errbii M."/>
            <person name="Myrie A."/>
        </authorList>
    </citation>
    <scope>NUCLEOTIDE SEQUENCE [LARGE SCALE GENOMIC DNA]</scope>
    <source>
        <strain evidence="3">JA-Hopewell-2020-01-JO</strain>
        <tissue evidence="3">Whole body</tissue>
    </source>
</reference>
<dbReference type="GO" id="GO:0050793">
    <property type="term" value="P:regulation of developmental process"/>
    <property type="evidence" value="ECO:0007669"/>
    <property type="project" value="UniProtKB-ARBA"/>
</dbReference>
<gene>
    <name evidence="3" type="ORF">ABEB36_012352</name>
</gene>
<dbReference type="AlphaFoldDB" id="A0ABD1EAY0"/>
<evidence type="ECO:0000313" key="3">
    <source>
        <dbReference type="EMBL" id="KAL1491813.1"/>
    </source>
</evidence>
<dbReference type="Gene3D" id="2.60.200.10">
    <property type="match status" value="1"/>
</dbReference>
<dbReference type="PANTHER" id="PTHR22742">
    <property type="entry name" value="EXPANSION, ISOFORM A-RELATED"/>
    <property type="match status" value="1"/>
</dbReference>
<dbReference type="GO" id="GO:0009791">
    <property type="term" value="P:post-embryonic development"/>
    <property type="evidence" value="ECO:0007669"/>
    <property type="project" value="UniProtKB-ARBA"/>
</dbReference>
<organism evidence="3 4">
    <name type="scientific">Hypothenemus hampei</name>
    <name type="common">Coffee berry borer</name>
    <dbReference type="NCBI Taxonomy" id="57062"/>
    <lineage>
        <taxon>Eukaryota</taxon>
        <taxon>Metazoa</taxon>
        <taxon>Ecdysozoa</taxon>
        <taxon>Arthropoda</taxon>
        <taxon>Hexapoda</taxon>
        <taxon>Insecta</taxon>
        <taxon>Pterygota</taxon>
        <taxon>Neoptera</taxon>
        <taxon>Endopterygota</taxon>
        <taxon>Coleoptera</taxon>
        <taxon>Polyphaga</taxon>
        <taxon>Cucujiformia</taxon>
        <taxon>Curculionidae</taxon>
        <taxon>Scolytinae</taxon>
        <taxon>Hypothenemus</taxon>
    </lineage>
</organism>
<feature type="compositionally biased region" description="Low complexity" evidence="1">
    <location>
        <begin position="266"/>
        <end position="276"/>
    </location>
</feature>
<dbReference type="SMART" id="SM00524">
    <property type="entry name" value="DWB"/>
    <property type="match status" value="1"/>
</dbReference>
<keyword evidence="4" id="KW-1185">Reference proteome</keyword>
<feature type="compositionally biased region" description="Basic residues" evidence="1">
    <location>
        <begin position="308"/>
        <end position="320"/>
    </location>
</feature>
<dbReference type="FunFam" id="2.60.200.10:FF:000006">
    <property type="entry name" value="Expansion, isoform A"/>
    <property type="match status" value="1"/>
</dbReference>
<dbReference type="InterPro" id="IPR008984">
    <property type="entry name" value="SMAD_FHA_dom_sf"/>
</dbReference>
<dbReference type="PANTHER" id="PTHR22742:SF2">
    <property type="entry name" value="EXPANSION, ISOFORM A-RELATED"/>
    <property type="match status" value="1"/>
</dbReference>
<dbReference type="SUPFAM" id="SSF49879">
    <property type="entry name" value="SMAD/FHA domain"/>
    <property type="match status" value="1"/>
</dbReference>
<feature type="domain" description="MH2" evidence="2">
    <location>
        <begin position="56"/>
        <end position="247"/>
    </location>
</feature>
<dbReference type="EMBL" id="JBDJPC010000009">
    <property type="protein sequence ID" value="KAL1491813.1"/>
    <property type="molecule type" value="Genomic_DNA"/>
</dbReference>
<comment type="caution">
    <text evidence="3">The sequence shown here is derived from an EMBL/GenBank/DDBJ whole genome shotgun (WGS) entry which is preliminary data.</text>
</comment>
<protein>
    <recommendedName>
        <fullName evidence="2">MH2 domain-containing protein</fullName>
    </recommendedName>
</protein>
<dbReference type="InterPro" id="IPR017855">
    <property type="entry name" value="SMAD-like_dom_sf"/>
</dbReference>
<name>A0ABD1EAY0_HYPHA</name>
<dbReference type="PROSITE" id="PS51076">
    <property type="entry name" value="MH2"/>
    <property type="match status" value="1"/>
</dbReference>
<evidence type="ECO:0000313" key="4">
    <source>
        <dbReference type="Proteomes" id="UP001566132"/>
    </source>
</evidence>
<dbReference type="Proteomes" id="UP001566132">
    <property type="component" value="Unassembled WGS sequence"/>
</dbReference>
<accession>A0ABD1EAY0</accession>
<evidence type="ECO:0000259" key="2">
    <source>
        <dbReference type="PROSITE" id="PS51076"/>
    </source>
</evidence>
<dbReference type="InterPro" id="IPR001132">
    <property type="entry name" value="SMAD_dom_Dwarfin-type"/>
</dbReference>
<dbReference type="GO" id="GO:0051239">
    <property type="term" value="P:regulation of multicellular organismal process"/>
    <property type="evidence" value="ECO:0007669"/>
    <property type="project" value="UniProtKB-ARBA"/>
</dbReference>
<feature type="compositionally biased region" description="Basic and acidic residues" evidence="1">
    <location>
        <begin position="277"/>
        <end position="291"/>
    </location>
</feature>
<sequence length="431" mass="49280">MISRRKILSKSRDDINLLSNGHLDDSEDVWYQKETLFKDHIQEVLNKWNQIDDEIWAKVVILERNRRVAKAYARAPVLTINGSDVGFDGFKIGLLGFDNPLRDKRTHECRRHIGYGIKIKMDENGNILIKRQSRASVFVKHTTLDEESAISNDIFKLPQGALEPNKPFILFDMKKFQVNVTKELKKAYPNRRKLENQCLCAVAFVKSDNELLKCPIWMLIINMVAIDMLKSQIPMDHLPGLPATTDEENYSICRTVRSYQDNQLASHISSSSSNGSCKKEPPELPPRKTLMDEMSSETPPPSSICRIPSKKHKNKVKKLKKQPDDPYYCGMKARIPNFVAKLTKGKKYSKGKQECTGYQYNQPSRKMSQVKQPHSIPNSIWGAKSLDSGLDSAGSSQSPYRNYTMYYRFQAQPSRGYIPVPPGTVYIGEWD</sequence>
<evidence type="ECO:0000256" key="1">
    <source>
        <dbReference type="SAM" id="MobiDB-lite"/>
    </source>
</evidence>
<feature type="region of interest" description="Disordered" evidence="1">
    <location>
        <begin position="264"/>
        <end position="321"/>
    </location>
</feature>
<dbReference type="Pfam" id="PF03166">
    <property type="entry name" value="MH2"/>
    <property type="match status" value="1"/>
</dbReference>